<reference evidence="4" key="1">
    <citation type="submission" date="2025-08" db="UniProtKB">
        <authorList>
            <consortium name="RefSeq"/>
        </authorList>
    </citation>
    <scope>IDENTIFICATION</scope>
    <source>
        <tissue evidence="4">Tentacle</tissue>
    </source>
</reference>
<dbReference type="InterPro" id="IPR000884">
    <property type="entry name" value="TSP1_rpt"/>
</dbReference>
<dbReference type="PROSITE" id="PS50092">
    <property type="entry name" value="TSP1"/>
    <property type="match status" value="1"/>
</dbReference>
<dbReference type="InParanoid" id="A0A6P8H941"/>
<dbReference type="SUPFAM" id="SSF82895">
    <property type="entry name" value="TSP-1 type 1 repeat"/>
    <property type="match status" value="1"/>
</dbReference>
<dbReference type="Gene3D" id="2.20.100.10">
    <property type="entry name" value="Thrombospondin type-1 (TSP1) repeat"/>
    <property type="match status" value="1"/>
</dbReference>
<evidence type="ECO:0000313" key="3">
    <source>
        <dbReference type="Proteomes" id="UP000515163"/>
    </source>
</evidence>
<proteinExistence type="predicted"/>
<evidence type="ECO:0000256" key="1">
    <source>
        <dbReference type="SAM" id="Phobius"/>
    </source>
</evidence>
<dbReference type="Proteomes" id="UP000515163">
    <property type="component" value="Unplaced"/>
</dbReference>
<sequence>MNQGLQRWITFLGLMAVSLITEASLGEWGEWSVCSRSCGGGTQTRNRTCAGCVETRTCNEDRTCRIGTTAMIGVAVGVSISISTIIIVVLVGIFFVKEKNEKKRARSTYKSSLVESTPGVSRRTRTCTVDSNLDIKLNVIRQDNDSQAQRSRVCLVTST</sequence>
<feature type="signal peptide" evidence="2">
    <location>
        <begin position="1"/>
        <end position="26"/>
    </location>
</feature>
<dbReference type="OrthoDB" id="5989160at2759"/>
<dbReference type="SMART" id="SM00209">
    <property type="entry name" value="TSP1"/>
    <property type="match status" value="1"/>
</dbReference>
<keyword evidence="1" id="KW-1133">Transmembrane helix</keyword>
<gene>
    <name evidence="4" type="primary">LOC116286828</name>
</gene>
<dbReference type="RefSeq" id="XP_031549272.1">
    <property type="nucleotide sequence ID" value="XM_031693412.1"/>
</dbReference>
<dbReference type="Pfam" id="PF00090">
    <property type="entry name" value="TSP_1"/>
    <property type="match status" value="1"/>
</dbReference>
<dbReference type="KEGG" id="aten:116286828"/>
<keyword evidence="2" id="KW-0732">Signal</keyword>
<keyword evidence="1" id="KW-0472">Membrane</keyword>
<evidence type="ECO:0000313" key="4">
    <source>
        <dbReference type="RefSeq" id="XP_031549272.1"/>
    </source>
</evidence>
<accession>A0A6P8H941</accession>
<keyword evidence="1" id="KW-0812">Transmembrane</keyword>
<organism evidence="3 4">
    <name type="scientific">Actinia tenebrosa</name>
    <name type="common">Australian red waratah sea anemone</name>
    <dbReference type="NCBI Taxonomy" id="6105"/>
    <lineage>
        <taxon>Eukaryota</taxon>
        <taxon>Metazoa</taxon>
        <taxon>Cnidaria</taxon>
        <taxon>Anthozoa</taxon>
        <taxon>Hexacorallia</taxon>
        <taxon>Actiniaria</taxon>
        <taxon>Actiniidae</taxon>
        <taxon>Actinia</taxon>
    </lineage>
</organism>
<keyword evidence="3" id="KW-1185">Reference proteome</keyword>
<feature type="chain" id="PRO_5028403876" evidence="2">
    <location>
        <begin position="27"/>
        <end position="159"/>
    </location>
</feature>
<dbReference type="GeneID" id="116286828"/>
<evidence type="ECO:0000256" key="2">
    <source>
        <dbReference type="SAM" id="SignalP"/>
    </source>
</evidence>
<feature type="transmembrane region" description="Helical" evidence="1">
    <location>
        <begin position="70"/>
        <end position="96"/>
    </location>
</feature>
<dbReference type="InterPro" id="IPR036383">
    <property type="entry name" value="TSP1_rpt_sf"/>
</dbReference>
<protein>
    <submittedName>
        <fullName evidence="4">Uncharacterized protein LOC116286828</fullName>
    </submittedName>
</protein>
<name>A0A6P8H941_ACTTE</name>
<dbReference type="AlphaFoldDB" id="A0A6P8H941"/>